<sequence>MVLMAAAAIAALAMALLLLPRCSPESEPAYGDTPILRLDPQQHSGTIFRAGIDAKGRLMVTAGSDDVVKIWRVDDPKQIRVVNTLRVPISKEAAVDPSAAGLRAVDISPDGMLIAAAGQTRADGTFRLLVLAAATGEILHDLLSARGIITDLAFSPDGQSLAVGLYACDSAPVETCPDANNGLWVWNTAKWNAAPYRDKAYQGRINGIAFNRAGDLFTTSFDRRLRRYGAEQRKHSDFAPTPAPARPFARDYDRDIRPYDLAVAPDGQTILVGYLNEQDRDDPAALTQYSASDLEPVRDYDIGGLPADHGGPVQATVVNGVSFSRDGAYVYASIAQHQSHDADKVLRRWSAADANARPKDFGLCTSQTIIQVLPYQGHGAIFASSDPCVSAIDDAGARFDVPRSVYPIDNHNLGPTDPGLLLVSESGDRFYLAHEVAGRGVAFDLMERRLTVNPAAADPSRKGVTDGYRETSGGTTMSKWCCSGTAPAINRVPIALGGTSGGVTWSTDVAPNGDFAVLGTSTFLARYDRSGRRLWQYRTPDVPRRVNIAPNARTATVLYRDGVLRWHNIEDGSVLLSLFIDASGENWVMWTQAGYYDSSTGGDAILGWHLNNGGDVAPSWLPVTRYANAFRRPDVINHVIKYIRDGLATPGLAAANSTALANEMIRRNAPPIVQIADARMRSDGTQMLLTYIVNSPSGDPVTGVHIDINGRPAAVEPPQARAGERIQWTLPIDIASDEYVGIRAINRNGIGEVSTVRVLDAYRNASLNPPPLVPSAIPESTKPLPPVADRPVLHALVIGSNYAYRNRGRLAQLCCASEDARAFAQFLRRQNTHDERALYSDVKVIELKDEEATLNALQANLSQLSRVNGNSVILIFLAGHGVSDSRGRYHYIPYGVDPDSGRLEHVALTGARITRALQEARVPAMLFMDTCNSQGALERSFLSEVYNLQRNIFTFSSSRDGQASLERRAWGHGAFTYALLQVLHGEPIADNDGIVTFSELGPNLRELVTQMTSKQQVPQYFGWGPQGANPQSNLFTVRR</sequence>
<dbReference type="OrthoDB" id="235631at2"/>
<dbReference type="InterPro" id="IPR015943">
    <property type="entry name" value="WD40/YVTN_repeat-like_dom_sf"/>
</dbReference>
<evidence type="ECO:0000313" key="3">
    <source>
        <dbReference type="EMBL" id="TGX49609.1"/>
    </source>
</evidence>
<dbReference type="Proteomes" id="UP000306147">
    <property type="component" value="Unassembled WGS sequence"/>
</dbReference>
<keyword evidence="2" id="KW-0732">Signal</keyword>
<dbReference type="Gene3D" id="3.40.50.1460">
    <property type="match status" value="1"/>
</dbReference>
<name>A0A4S1X144_9SPHN</name>
<accession>A0A4S1X144</accession>
<dbReference type="PROSITE" id="PS50082">
    <property type="entry name" value="WD_REPEATS_2"/>
    <property type="match status" value="1"/>
</dbReference>
<dbReference type="InterPro" id="IPR001680">
    <property type="entry name" value="WD40_rpt"/>
</dbReference>
<reference evidence="3 4" key="1">
    <citation type="submission" date="2019-04" db="EMBL/GenBank/DDBJ databases">
        <title>Sphingomonas psychrotolerans sp. nov., isolated from soil in the Tianshan Mountains, Xinjiang, China.</title>
        <authorList>
            <person name="Luo Y."/>
            <person name="Sheng H."/>
        </authorList>
    </citation>
    <scope>NUCLEOTIDE SEQUENCE [LARGE SCALE GENOMIC DNA]</scope>
    <source>
        <strain evidence="3 4">ZFGT-11</strain>
    </source>
</reference>
<evidence type="ECO:0000256" key="2">
    <source>
        <dbReference type="SAM" id="SignalP"/>
    </source>
</evidence>
<proteinExistence type="predicted"/>
<evidence type="ECO:0000256" key="1">
    <source>
        <dbReference type="PROSITE-ProRule" id="PRU00221"/>
    </source>
</evidence>
<feature type="signal peptide" evidence="2">
    <location>
        <begin position="1"/>
        <end position="15"/>
    </location>
</feature>
<evidence type="ECO:0000313" key="4">
    <source>
        <dbReference type="Proteomes" id="UP000306147"/>
    </source>
</evidence>
<dbReference type="AlphaFoldDB" id="A0A4S1X144"/>
<dbReference type="EMBL" id="SRXT01000008">
    <property type="protein sequence ID" value="TGX49609.1"/>
    <property type="molecule type" value="Genomic_DNA"/>
</dbReference>
<dbReference type="SUPFAM" id="SSF82171">
    <property type="entry name" value="DPP6 N-terminal domain-like"/>
    <property type="match status" value="1"/>
</dbReference>
<dbReference type="SMART" id="SM00320">
    <property type="entry name" value="WD40"/>
    <property type="match status" value="3"/>
</dbReference>
<keyword evidence="4" id="KW-1185">Reference proteome</keyword>
<gene>
    <name evidence="3" type="ORF">E5A73_19030</name>
</gene>
<feature type="chain" id="PRO_5020771497" evidence="2">
    <location>
        <begin position="16"/>
        <end position="1039"/>
    </location>
</feature>
<dbReference type="InterPro" id="IPR011044">
    <property type="entry name" value="Quino_amine_DH_bsu"/>
</dbReference>
<dbReference type="InterPro" id="IPR029030">
    <property type="entry name" value="Caspase-like_dom_sf"/>
</dbReference>
<dbReference type="SUPFAM" id="SSF50969">
    <property type="entry name" value="YVTN repeat-like/Quinoprotein amine dehydrogenase"/>
    <property type="match status" value="1"/>
</dbReference>
<feature type="repeat" description="WD" evidence="1">
    <location>
        <begin position="40"/>
        <end position="81"/>
    </location>
</feature>
<comment type="caution">
    <text evidence="3">The sequence shown here is derived from an EMBL/GenBank/DDBJ whole genome shotgun (WGS) entry which is preliminary data.</text>
</comment>
<protein>
    <submittedName>
        <fullName evidence="3">Uncharacterized protein</fullName>
    </submittedName>
</protein>
<keyword evidence="1" id="KW-0853">WD repeat</keyword>
<organism evidence="3 4">
    <name type="scientific">Sphingomonas gei</name>
    <dbReference type="NCBI Taxonomy" id="1395960"/>
    <lineage>
        <taxon>Bacteria</taxon>
        <taxon>Pseudomonadati</taxon>
        <taxon>Pseudomonadota</taxon>
        <taxon>Alphaproteobacteria</taxon>
        <taxon>Sphingomonadales</taxon>
        <taxon>Sphingomonadaceae</taxon>
        <taxon>Sphingomonas</taxon>
    </lineage>
</organism>
<dbReference type="SUPFAM" id="SSF52129">
    <property type="entry name" value="Caspase-like"/>
    <property type="match status" value="1"/>
</dbReference>
<dbReference type="Gene3D" id="2.130.10.10">
    <property type="entry name" value="YVTN repeat-like/Quinoprotein amine dehydrogenase"/>
    <property type="match status" value="2"/>
</dbReference>